<proteinExistence type="inferred from homology"/>
<dbReference type="Pfam" id="PF02536">
    <property type="entry name" value="mTERF"/>
    <property type="match status" value="2"/>
</dbReference>
<gene>
    <name evidence="4" type="ORF">L195_g006410</name>
</gene>
<reference evidence="4 5" key="1">
    <citation type="journal article" date="2014" name="Am. J. Bot.">
        <title>Genome assembly and annotation for red clover (Trifolium pratense; Fabaceae).</title>
        <authorList>
            <person name="Istvanek J."/>
            <person name="Jaros M."/>
            <person name="Krenek A."/>
            <person name="Repkova J."/>
        </authorList>
    </citation>
    <scope>NUCLEOTIDE SEQUENCE [LARGE SCALE GENOMIC DNA]</scope>
    <source>
        <strain evidence="5">cv. Tatra</strain>
        <tissue evidence="4">Young leaves</tissue>
    </source>
</reference>
<name>A0A2K3P3I0_TRIPR</name>
<dbReference type="AlphaFoldDB" id="A0A2K3P3I0"/>
<dbReference type="InterPro" id="IPR038538">
    <property type="entry name" value="MTERF_sf"/>
</dbReference>
<dbReference type="ExpressionAtlas" id="A0A2K3P3I0">
    <property type="expression patterns" value="baseline"/>
</dbReference>
<dbReference type="PANTHER" id="PTHR13068:SF91">
    <property type="entry name" value="TRANSCRIPTION TERMINATION FACTOR FAMILY PROTEIN"/>
    <property type="match status" value="1"/>
</dbReference>
<dbReference type="PANTHER" id="PTHR13068">
    <property type="entry name" value="CGI-12 PROTEIN-RELATED"/>
    <property type="match status" value="1"/>
</dbReference>
<evidence type="ECO:0000256" key="3">
    <source>
        <dbReference type="ARBA" id="ARBA00022946"/>
    </source>
</evidence>
<dbReference type="OrthoDB" id="637682at2759"/>
<evidence type="ECO:0000256" key="1">
    <source>
        <dbReference type="ARBA" id="ARBA00007692"/>
    </source>
</evidence>
<accession>A0A2K3P3I0</accession>
<dbReference type="Proteomes" id="UP000236291">
    <property type="component" value="Unassembled WGS sequence"/>
</dbReference>
<dbReference type="Gene3D" id="1.25.70.10">
    <property type="entry name" value="Transcription termination factor 3, mitochondrial"/>
    <property type="match status" value="1"/>
</dbReference>
<protein>
    <submittedName>
        <fullName evidence="4">mTERF protein</fullName>
    </submittedName>
</protein>
<keyword evidence="2" id="KW-0805">Transcription regulation</keyword>
<reference evidence="4 5" key="2">
    <citation type="journal article" date="2017" name="Front. Plant Sci.">
        <title>Gene Classification and Mining of Molecular Markers Useful in Red Clover (Trifolium pratense) Breeding.</title>
        <authorList>
            <person name="Istvanek J."/>
            <person name="Dluhosova J."/>
            <person name="Dluhos P."/>
            <person name="Patkova L."/>
            <person name="Nedelnik J."/>
            <person name="Repkova J."/>
        </authorList>
    </citation>
    <scope>NUCLEOTIDE SEQUENCE [LARGE SCALE GENOMIC DNA]</scope>
    <source>
        <strain evidence="5">cv. Tatra</strain>
        <tissue evidence="4">Young leaves</tissue>
    </source>
</reference>
<keyword evidence="2" id="KW-0804">Transcription</keyword>
<dbReference type="SMART" id="SM00733">
    <property type="entry name" value="Mterf"/>
    <property type="match status" value="4"/>
</dbReference>
<evidence type="ECO:0000313" key="5">
    <source>
        <dbReference type="Proteomes" id="UP000236291"/>
    </source>
</evidence>
<dbReference type="FunFam" id="1.25.70.10:FF:000001">
    <property type="entry name" value="Mitochondrial transcription termination factor-like"/>
    <property type="match status" value="1"/>
</dbReference>
<comment type="similarity">
    <text evidence="1">Belongs to the mTERF family.</text>
</comment>
<dbReference type="EMBL" id="ASHM01003418">
    <property type="protein sequence ID" value="PNY09852.1"/>
    <property type="molecule type" value="Genomic_DNA"/>
</dbReference>
<comment type="caution">
    <text evidence="4">The sequence shown here is derived from an EMBL/GenBank/DDBJ whole genome shotgun (WGS) entry which is preliminary data.</text>
</comment>
<keyword evidence="2" id="KW-0806">Transcription termination</keyword>
<dbReference type="GO" id="GO:0003676">
    <property type="term" value="F:nucleic acid binding"/>
    <property type="evidence" value="ECO:0007669"/>
    <property type="project" value="InterPro"/>
</dbReference>
<dbReference type="InterPro" id="IPR003690">
    <property type="entry name" value="MTERF"/>
</dbReference>
<dbReference type="GO" id="GO:0006353">
    <property type="term" value="P:DNA-templated transcription termination"/>
    <property type="evidence" value="ECO:0007669"/>
    <property type="project" value="UniProtKB-KW"/>
</dbReference>
<keyword evidence="3" id="KW-0809">Transit peptide</keyword>
<organism evidence="4 5">
    <name type="scientific">Trifolium pratense</name>
    <name type="common">Red clover</name>
    <dbReference type="NCBI Taxonomy" id="57577"/>
    <lineage>
        <taxon>Eukaryota</taxon>
        <taxon>Viridiplantae</taxon>
        <taxon>Streptophyta</taxon>
        <taxon>Embryophyta</taxon>
        <taxon>Tracheophyta</taxon>
        <taxon>Spermatophyta</taxon>
        <taxon>Magnoliopsida</taxon>
        <taxon>eudicotyledons</taxon>
        <taxon>Gunneridae</taxon>
        <taxon>Pentapetalae</taxon>
        <taxon>rosids</taxon>
        <taxon>fabids</taxon>
        <taxon>Fabales</taxon>
        <taxon>Fabaceae</taxon>
        <taxon>Papilionoideae</taxon>
        <taxon>50 kb inversion clade</taxon>
        <taxon>NPAAA clade</taxon>
        <taxon>Hologalegina</taxon>
        <taxon>IRL clade</taxon>
        <taxon>Trifolieae</taxon>
        <taxon>Trifolium</taxon>
    </lineage>
</organism>
<sequence>MLKFNSWRHKTLIYYHNPLAFSQSPNPNPLFHHYPSLFSLHFCTNTSDSTSFAVSYLINNIGLSPKSAPKLCKTYNVRFKTAQNPDLVLNFFRNHGFSDTQLRNIIAKSPWLLSCNPSKRVLPKFQFLLSKGASNSDIINLVSKNPTVLSPSLENHIIPTYELLYRFLQSDKDIIAAAVQNPALLIHHFVSHNIGVMIENGVTDSNITRVLRIQNIAVCRSGILNVVEELKDLGFNPSQTIFYVALIAKRTVTKTRWEEKVDAFKKWGWSDEDVKEAFRKHPHCMLLSIDKINSVMSFWVNQLGWDAMAIAKTPRVFGSSLEKRIIPRASVVQYLLKKGLQKKEASLTSPFIVTAKSFLERYINRYKEESSYLLKLYEEKLDLAHARDETDTMS</sequence>
<evidence type="ECO:0000313" key="4">
    <source>
        <dbReference type="EMBL" id="PNY09852.1"/>
    </source>
</evidence>
<evidence type="ECO:0000256" key="2">
    <source>
        <dbReference type="ARBA" id="ARBA00022472"/>
    </source>
</evidence>